<dbReference type="EMBL" id="CAWYQH010000046">
    <property type="protein sequence ID" value="CAK8677838.1"/>
    <property type="molecule type" value="Genomic_DNA"/>
</dbReference>
<feature type="region of interest" description="Disordered" evidence="1">
    <location>
        <begin position="119"/>
        <end position="170"/>
    </location>
</feature>
<evidence type="ECO:0008006" key="5">
    <source>
        <dbReference type="Google" id="ProtNLM"/>
    </source>
</evidence>
<sequence length="302" mass="33688">MQDQLGKMPLKLVSWMLLVVVLFQGYHGETASIPTSGQVVNKTMDGTPVASSTNEEETINCIVQVFKAIGSGKANVLSRKCQDTVADIRKNNPAMQDEAVSDVTLEDDSDLQSELQDIASQSQSISANDGVTDESSDVMTKIDPDDAEDQDEDETSEDAPEFDYFDTSPVDEPFITSRKKLDDEFLVIPIKYLKAQFKADDGADVDDPKSEIPKNVADEEPITTVKTENKEMKKSMEEAESRAGEWETMRDGDDNKVEDTRWKKVQNNSLTQRKTDALYRIELDIEHLDADLHQLKGKIGDN</sequence>
<evidence type="ECO:0000313" key="3">
    <source>
        <dbReference type="EMBL" id="CAK8677838.1"/>
    </source>
</evidence>
<evidence type="ECO:0000256" key="2">
    <source>
        <dbReference type="SAM" id="SignalP"/>
    </source>
</evidence>
<reference evidence="3 4" key="1">
    <citation type="submission" date="2024-02" db="EMBL/GenBank/DDBJ databases">
        <authorList>
            <person name="Daric V."/>
            <person name="Darras S."/>
        </authorList>
    </citation>
    <scope>NUCLEOTIDE SEQUENCE [LARGE SCALE GENOMIC DNA]</scope>
</reference>
<accession>A0ABP0FIF1</accession>
<organism evidence="3 4">
    <name type="scientific">Clavelina lepadiformis</name>
    <name type="common">Light-bulb sea squirt</name>
    <name type="synonym">Ascidia lepadiformis</name>
    <dbReference type="NCBI Taxonomy" id="159417"/>
    <lineage>
        <taxon>Eukaryota</taxon>
        <taxon>Metazoa</taxon>
        <taxon>Chordata</taxon>
        <taxon>Tunicata</taxon>
        <taxon>Ascidiacea</taxon>
        <taxon>Aplousobranchia</taxon>
        <taxon>Clavelinidae</taxon>
        <taxon>Clavelina</taxon>
    </lineage>
</organism>
<feature type="signal peptide" evidence="2">
    <location>
        <begin position="1"/>
        <end position="28"/>
    </location>
</feature>
<evidence type="ECO:0000256" key="1">
    <source>
        <dbReference type="SAM" id="MobiDB-lite"/>
    </source>
</evidence>
<name>A0ABP0FIF1_CLALP</name>
<proteinExistence type="predicted"/>
<feature type="compositionally biased region" description="Acidic residues" evidence="1">
    <location>
        <begin position="145"/>
        <end position="164"/>
    </location>
</feature>
<keyword evidence="4" id="KW-1185">Reference proteome</keyword>
<keyword evidence="2" id="KW-0732">Signal</keyword>
<comment type="caution">
    <text evidence="3">The sequence shown here is derived from an EMBL/GenBank/DDBJ whole genome shotgun (WGS) entry which is preliminary data.</text>
</comment>
<feature type="chain" id="PRO_5047047176" description="Secreted protein" evidence="2">
    <location>
        <begin position="29"/>
        <end position="302"/>
    </location>
</feature>
<feature type="region of interest" description="Disordered" evidence="1">
    <location>
        <begin position="229"/>
        <end position="260"/>
    </location>
</feature>
<protein>
    <recommendedName>
        <fullName evidence="5">Secreted protein</fullName>
    </recommendedName>
</protein>
<dbReference type="Proteomes" id="UP001642483">
    <property type="component" value="Unassembled WGS sequence"/>
</dbReference>
<evidence type="ECO:0000313" key="4">
    <source>
        <dbReference type="Proteomes" id="UP001642483"/>
    </source>
</evidence>
<gene>
    <name evidence="3" type="ORF">CVLEPA_LOCUS7830</name>
</gene>